<evidence type="ECO:0000256" key="1">
    <source>
        <dbReference type="SAM" id="MobiDB-lite"/>
    </source>
</evidence>
<accession>A0A151J9V0</accession>
<feature type="region of interest" description="Disordered" evidence="1">
    <location>
        <begin position="173"/>
        <end position="199"/>
    </location>
</feature>
<name>A0A151J9V0_9HYME</name>
<evidence type="ECO:0000313" key="3">
    <source>
        <dbReference type="Proteomes" id="UP000078492"/>
    </source>
</evidence>
<keyword evidence="3" id="KW-1185">Reference proteome</keyword>
<feature type="region of interest" description="Disordered" evidence="1">
    <location>
        <begin position="52"/>
        <end position="71"/>
    </location>
</feature>
<organism evidence="2 3">
    <name type="scientific">Trachymyrmex cornetzi</name>
    <dbReference type="NCBI Taxonomy" id="471704"/>
    <lineage>
        <taxon>Eukaryota</taxon>
        <taxon>Metazoa</taxon>
        <taxon>Ecdysozoa</taxon>
        <taxon>Arthropoda</taxon>
        <taxon>Hexapoda</taxon>
        <taxon>Insecta</taxon>
        <taxon>Pterygota</taxon>
        <taxon>Neoptera</taxon>
        <taxon>Endopterygota</taxon>
        <taxon>Hymenoptera</taxon>
        <taxon>Apocrita</taxon>
        <taxon>Aculeata</taxon>
        <taxon>Formicoidea</taxon>
        <taxon>Formicidae</taxon>
        <taxon>Myrmicinae</taxon>
        <taxon>Trachymyrmex</taxon>
    </lineage>
</organism>
<evidence type="ECO:0000313" key="2">
    <source>
        <dbReference type="EMBL" id="KYN21814.1"/>
    </source>
</evidence>
<dbReference type="Proteomes" id="UP000078492">
    <property type="component" value="Unassembled WGS sequence"/>
</dbReference>
<dbReference type="AlphaFoldDB" id="A0A151J9V0"/>
<gene>
    <name evidence="2" type="ORF">ALC57_05797</name>
</gene>
<protein>
    <submittedName>
        <fullName evidence="2">Uncharacterized protein</fullName>
    </submittedName>
</protein>
<reference evidence="2 3" key="1">
    <citation type="submission" date="2015-09" db="EMBL/GenBank/DDBJ databases">
        <title>Trachymyrmex cornetzi WGS genome.</title>
        <authorList>
            <person name="Nygaard S."/>
            <person name="Hu H."/>
            <person name="Boomsma J."/>
            <person name="Zhang G."/>
        </authorList>
    </citation>
    <scope>NUCLEOTIDE SEQUENCE [LARGE SCALE GENOMIC DNA]</scope>
    <source>
        <strain evidence="2">Tcor2-1</strain>
        <tissue evidence="2">Whole body</tissue>
    </source>
</reference>
<dbReference type="EMBL" id="KQ979361">
    <property type="protein sequence ID" value="KYN21814.1"/>
    <property type="molecule type" value="Genomic_DNA"/>
</dbReference>
<feature type="compositionally biased region" description="Basic and acidic residues" evidence="1">
    <location>
        <begin position="178"/>
        <end position="195"/>
    </location>
</feature>
<sequence length="232" mass="26374">MWLTPRSNRAFAGFLHPEMRRQKRIAGTEVRGHLVQVMIYIYVRGSRAEKRAARSGTREARKRREGNEEEKGGSTAVYSCAMYSPFWPQPAMYTDYDCELYSKEFESVSSFLVFWSSTSSVATRYGLQTTEPKVPICIICCRHARIRTRADSHDGCTHVIGLKVDGKNTSLRKHKSLRSKDSTNQESEPRVERKQMSFGQPQVWSGSFEALRCPAVPSSFKDQSSTLTVAML</sequence>
<proteinExistence type="predicted"/>